<dbReference type="EMBL" id="AONQ01000011">
    <property type="protein sequence ID" value="EME70885.1"/>
    <property type="molecule type" value="Genomic_DNA"/>
</dbReference>
<comment type="caution">
    <text evidence="2">The sequence shown here is derived from an EMBL/GenBank/DDBJ whole genome shotgun (WGS) entry which is preliminary data.</text>
</comment>
<keyword evidence="1" id="KW-1133">Transmembrane helix</keyword>
<gene>
    <name evidence="2" type="ORF">H261_05734</name>
</gene>
<name>M2Z941_9PROT</name>
<dbReference type="PATRIC" id="fig|1244869.3.peg.1148"/>
<evidence type="ECO:0000313" key="2">
    <source>
        <dbReference type="EMBL" id="EME70885.1"/>
    </source>
</evidence>
<dbReference type="RefSeq" id="WP_008615321.1">
    <property type="nucleotide sequence ID" value="NZ_AONQ01000011.1"/>
</dbReference>
<keyword evidence="1" id="KW-0812">Transmembrane</keyword>
<organism evidence="2 3">
    <name type="scientific">Paramagnetospirillum caucaseum</name>
    <dbReference type="NCBI Taxonomy" id="1244869"/>
    <lineage>
        <taxon>Bacteria</taxon>
        <taxon>Pseudomonadati</taxon>
        <taxon>Pseudomonadota</taxon>
        <taxon>Alphaproteobacteria</taxon>
        <taxon>Rhodospirillales</taxon>
        <taxon>Magnetospirillaceae</taxon>
        <taxon>Paramagnetospirillum</taxon>
    </lineage>
</organism>
<dbReference type="Pfam" id="PF11391">
    <property type="entry name" value="DUF2798"/>
    <property type="match status" value="1"/>
</dbReference>
<dbReference type="InterPro" id="IPR021529">
    <property type="entry name" value="DUF2798"/>
</dbReference>
<keyword evidence="3" id="KW-1185">Reference proteome</keyword>
<accession>M2Z941</accession>
<sequence>MRLRKLPRHYAGLVQPLVLTMLMTCVVSAISVLRSQGFDAGFIDVWPTAWLISWAAAYPVILLILPLVRRIVAATVES</sequence>
<evidence type="ECO:0000313" key="3">
    <source>
        <dbReference type="Proteomes" id="UP000011744"/>
    </source>
</evidence>
<feature type="transmembrane region" description="Helical" evidence="1">
    <location>
        <begin position="12"/>
        <end position="33"/>
    </location>
</feature>
<dbReference type="AlphaFoldDB" id="M2Z941"/>
<dbReference type="Proteomes" id="UP000011744">
    <property type="component" value="Unassembled WGS sequence"/>
</dbReference>
<protein>
    <recommendedName>
        <fullName evidence="4">DUF2798 domain-containing protein</fullName>
    </recommendedName>
</protein>
<reference evidence="2 3" key="1">
    <citation type="journal article" date="2014" name="Genome Announc.">
        <title>Draft Genome Sequence of Magnetospirillum sp. Strain SO-1, a Freshwater Magnetotactic Bacterium Isolated from the Ol'khovka River, Russia.</title>
        <authorList>
            <person name="Grouzdev D.S."/>
            <person name="Dziuba M.V."/>
            <person name="Sukhacheva M.S."/>
            <person name="Mardanov A.V."/>
            <person name="Beletskiy A.V."/>
            <person name="Kuznetsov B.B."/>
            <person name="Skryabin K.G."/>
        </authorList>
    </citation>
    <scope>NUCLEOTIDE SEQUENCE [LARGE SCALE GENOMIC DNA]</scope>
    <source>
        <strain evidence="2 3">SO-1</strain>
    </source>
</reference>
<dbReference type="OrthoDB" id="7159403at2"/>
<dbReference type="eggNOG" id="ENOG5033184">
    <property type="taxonomic scope" value="Bacteria"/>
</dbReference>
<feature type="transmembrane region" description="Helical" evidence="1">
    <location>
        <begin position="45"/>
        <end position="68"/>
    </location>
</feature>
<evidence type="ECO:0008006" key="4">
    <source>
        <dbReference type="Google" id="ProtNLM"/>
    </source>
</evidence>
<proteinExistence type="predicted"/>
<keyword evidence="1" id="KW-0472">Membrane</keyword>
<evidence type="ECO:0000256" key="1">
    <source>
        <dbReference type="SAM" id="Phobius"/>
    </source>
</evidence>